<reference evidence="2" key="1">
    <citation type="submission" date="2019-08" db="EMBL/GenBank/DDBJ databases">
        <authorList>
            <person name="Kucharzyk K."/>
            <person name="Murdoch R.W."/>
            <person name="Higgins S."/>
            <person name="Loffler F."/>
        </authorList>
    </citation>
    <scope>NUCLEOTIDE SEQUENCE</scope>
</reference>
<protein>
    <recommendedName>
        <fullName evidence="3">Flagellar protein FlgN</fullName>
    </recommendedName>
</protein>
<dbReference type="Pfam" id="PF05130">
    <property type="entry name" value="FlgN"/>
    <property type="match status" value="1"/>
</dbReference>
<sequence length="159" mass="17546">MQALNGQLELVERLDALGREKEACLVRGEAQSLSSVLEQEEETLAELNSREGRRRQASAAVAQALGLIQAEPTLRELAQSLGSPVDAAELQRFGSAITARVQEIARRNERLRQLLEQQIHYTDFMMNLLLGATDGAQFYNMQGARAETPSSISKLDLHA</sequence>
<dbReference type="InterPro" id="IPR007809">
    <property type="entry name" value="FlgN-like"/>
</dbReference>
<proteinExistence type="predicted"/>
<dbReference type="AlphaFoldDB" id="A0A644XIG8"/>
<keyword evidence="1" id="KW-1005">Bacterial flagellum biogenesis</keyword>
<dbReference type="EMBL" id="VSSQ01002515">
    <property type="protein sequence ID" value="MPM15879.1"/>
    <property type="molecule type" value="Genomic_DNA"/>
</dbReference>
<comment type="caution">
    <text evidence="2">The sequence shown here is derived from an EMBL/GenBank/DDBJ whole genome shotgun (WGS) entry which is preliminary data.</text>
</comment>
<dbReference type="InterPro" id="IPR036679">
    <property type="entry name" value="FlgN-like_sf"/>
</dbReference>
<accession>A0A644XIG8</accession>
<dbReference type="GO" id="GO:0044780">
    <property type="term" value="P:bacterial-type flagellum assembly"/>
    <property type="evidence" value="ECO:0007669"/>
    <property type="project" value="InterPro"/>
</dbReference>
<dbReference type="Gene3D" id="1.20.58.300">
    <property type="entry name" value="FlgN-like"/>
    <property type="match status" value="1"/>
</dbReference>
<organism evidence="2">
    <name type="scientific">bioreactor metagenome</name>
    <dbReference type="NCBI Taxonomy" id="1076179"/>
    <lineage>
        <taxon>unclassified sequences</taxon>
        <taxon>metagenomes</taxon>
        <taxon>ecological metagenomes</taxon>
    </lineage>
</organism>
<evidence type="ECO:0000313" key="2">
    <source>
        <dbReference type="EMBL" id="MPM15879.1"/>
    </source>
</evidence>
<evidence type="ECO:0000256" key="1">
    <source>
        <dbReference type="ARBA" id="ARBA00022795"/>
    </source>
</evidence>
<name>A0A644XIG8_9ZZZZ</name>
<gene>
    <name evidence="2" type="ORF">SDC9_62253</name>
</gene>
<dbReference type="SUPFAM" id="SSF140566">
    <property type="entry name" value="FlgN-like"/>
    <property type="match status" value="1"/>
</dbReference>
<evidence type="ECO:0008006" key="3">
    <source>
        <dbReference type="Google" id="ProtNLM"/>
    </source>
</evidence>